<evidence type="ECO:0000256" key="2">
    <source>
        <dbReference type="ARBA" id="ARBA00022475"/>
    </source>
</evidence>
<evidence type="ECO:0000256" key="7">
    <source>
        <dbReference type="SAM" id="Phobius"/>
    </source>
</evidence>
<evidence type="ECO:0000256" key="6">
    <source>
        <dbReference type="SAM" id="MobiDB-lite"/>
    </source>
</evidence>
<gene>
    <name evidence="9" type="ORF">MWN34_02055</name>
</gene>
<dbReference type="EMBL" id="JALKCH010000001">
    <property type="protein sequence ID" value="MCK0195687.1"/>
    <property type="molecule type" value="Genomic_DNA"/>
</dbReference>
<keyword evidence="4 7" id="KW-1133">Transmembrane helix</keyword>
<organism evidence="9 10">
    <name type="scientific">Ancylobacter crimeensis</name>
    <dbReference type="NCBI Taxonomy" id="2579147"/>
    <lineage>
        <taxon>Bacteria</taxon>
        <taxon>Pseudomonadati</taxon>
        <taxon>Pseudomonadota</taxon>
        <taxon>Alphaproteobacteria</taxon>
        <taxon>Hyphomicrobiales</taxon>
        <taxon>Xanthobacteraceae</taxon>
        <taxon>Ancylobacter</taxon>
    </lineage>
</organism>
<evidence type="ECO:0000256" key="1">
    <source>
        <dbReference type="ARBA" id="ARBA00004651"/>
    </source>
</evidence>
<keyword evidence="2" id="KW-1003">Cell membrane</keyword>
<sequence>MYDSRDYDSRASGSRSYGGGEPAGSAPYVYDPRVQPEYFHGVLSRRLLAFLVDLVIIGAPIVAASVLIFILGFITFGLGWHLFALLSPAFLLWGLIYTGLTLGGPHGATIGMRMVGLEMRCMDGAPMTALLAVMSVVLYWVSVTMLSPLVVLVPLFNRRRRMLHDFIIGTVVINAEGRAEALRRYR</sequence>
<feature type="region of interest" description="Disordered" evidence="6">
    <location>
        <begin position="1"/>
        <end position="21"/>
    </location>
</feature>
<evidence type="ECO:0000256" key="3">
    <source>
        <dbReference type="ARBA" id="ARBA00022692"/>
    </source>
</evidence>
<reference evidence="9 10" key="1">
    <citation type="submission" date="2022-04" db="EMBL/GenBank/DDBJ databases">
        <authorList>
            <person name="Grouzdev D.S."/>
            <person name="Pantiukh K.S."/>
            <person name="Krutkina M.S."/>
        </authorList>
    </citation>
    <scope>NUCLEOTIDE SEQUENCE [LARGE SCALE GENOMIC DNA]</scope>
    <source>
        <strain evidence="9 10">6x-1</strain>
    </source>
</reference>
<dbReference type="Pfam" id="PF06271">
    <property type="entry name" value="RDD"/>
    <property type="match status" value="1"/>
</dbReference>
<dbReference type="InterPro" id="IPR010432">
    <property type="entry name" value="RDD"/>
</dbReference>
<dbReference type="Proteomes" id="UP001203284">
    <property type="component" value="Unassembled WGS sequence"/>
</dbReference>
<evidence type="ECO:0000313" key="9">
    <source>
        <dbReference type="EMBL" id="MCK0195687.1"/>
    </source>
</evidence>
<feature type="transmembrane region" description="Helical" evidence="7">
    <location>
        <begin position="47"/>
        <end position="71"/>
    </location>
</feature>
<dbReference type="InterPro" id="IPR051791">
    <property type="entry name" value="Pra-immunoreactive"/>
</dbReference>
<evidence type="ECO:0000259" key="8">
    <source>
        <dbReference type="Pfam" id="PF06271"/>
    </source>
</evidence>
<dbReference type="PANTHER" id="PTHR36115:SF4">
    <property type="entry name" value="MEMBRANE PROTEIN"/>
    <property type="match status" value="1"/>
</dbReference>
<keyword evidence="5 7" id="KW-0472">Membrane</keyword>
<accession>A0ABT0D6W0</accession>
<proteinExistence type="predicted"/>
<evidence type="ECO:0000256" key="5">
    <source>
        <dbReference type="ARBA" id="ARBA00023136"/>
    </source>
</evidence>
<feature type="transmembrane region" description="Helical" evidence="7">
    <location>
        <begin position="78"/>
        <end position="96"/>
    </location>
</feature>
<feature type="domain" description="RDD" evidence="8">
    <location>
        <begin position="43"/>
        <end position="168"/>
    </location>
</feature>
<evidence type="ECO:0000256" key="4">
    <source>
        <dbReference type="ARBA" id="ARBA00022989"/>
    </source>
</evidence>
<keyword evidence="10" id="KW-1185">Reference proteome</keyword>
<feature type="transmembrane region" description="Helical" evidence="7">
    <location>
        <begin position="129"/>
        <end position="156"/>
    </location>
</feature>
<dbReference type="PANTHER" id="PTHR36115">
    <property type="entry name" value="PROLINE-RICH ANTIGEN HOMOLOG-RELATED"/>
    <property type="match status" value="1"/>
</dbReference>
<name>A0ABT0D6W0_9HYPH</name>
<comment type="caution">
    <text evidence="9">The sequence shown here is derived from an EMBL/GenBank/DDBJ whole genome shotgun (WGS) entry which is preliminary data.</text>
</comment>
<comment type="subcellular location">
    <subcellularLocation>
        <location evidence="1">Cell membrane</location>
        <topology evidence="1">Multi-pass membrane protein</topology>
    </subcellularLocation>
</comment>
<keyword evidence="3 7" id="KW-0812">Transmembrane</keyword>
<dbReference type="RefSeq" id="WP_247026056.1">
    <property type="nucleotide sequence ID" value="NZ_JALKCH010000001.1"/>
</dbReference>
<evidence type="ECO:0000313" key="10">
    <source>
        <dbReference type="Proteomes" id="UP001203284"/>
    </source>
</evidence>
<protein>
    <submittedName>
        <fullName evidence="9">RDD family protein</fullName>
    </submittedName>
</protein>